<organism evidence="2 3">
    <name type="scientific">Arthrobacter liuii</name>
    <dbReference type="NCBI Taxonomy" id="1476996"/>
    <lineage>
        <taxon>Bacteria</taxon>
        <taxon>Bacillati</taxon>
        <taxon>Actinomycetota</taxon>
        <taxon>Actinomycetes</taxon>
        <taxon>Micrococcales</taxon>
        <taxon>Micrococcaceae</taxon>
        <taxon>Arthrobacter</taxon>
    </lineage>
</organism>
<proteinExistence type="predicted"/>
<keyword evidence="1" id="KW-1133">Transmembrane helix</keyword>
<evidence type="ECO:0000313" key="2">
    <source>
        <dbReference type="EMBL" id="GGH96184.1"/>
    </source>
</evidence>
<evidence type="ECO:0000313" key="3">
    <source>
        <dbReference type="Proteomes" id="UP000643279"/>
    </source>
</evidence>
<gene>
    <name evidence="2" type="ORF">GCM10007170_23440</name>
</gene>
<dbReference type="EMBL" id="BMFW01000009">
    <property type="protein sequence ID" value="GGH96184.1"/>
    <property type="molecule type" value="Genomic_DNA"/>
</dbReference>
<accession>A0ABQ2AVD6</accession>
<evidence type="ECO:0000256" key="1">
    <source>
        <dbReference type="SAM" id="Phobius"/>
    </source>
</evidence>
<name>A0ABQ2AVD6_9MICC</name>
<keyword evidence="1" id="KW-0472">Membrane</keyword>
<dbReference type="RefSeq" id="WP_268236252.1">
    <property type="nucleotide sequence ID" value="NZ_BMFW01000009.1"/>
</dbReference>
<sequence length="44" mass="4931">MLGLRAGDLVGFTFQQFLFHLPVVLLLAWLLGMTFEFAPPVIPN</sequence>
<reference evidence="3" key="1">
    <citation type="journal article" date="2019" name="Int. J. Syst. Evol. Microbiol.">
        <title>The Global Catalogue of Microorganisms (GCM) 10K type strain sequencing project: providing services to taxonomists for standard genome sequencing and annotation.</title>
        <authorList>
            <consortium name="The Broad Institute Genomics Platform"/>
            <consortium name="The Broad Institute Genome Sequencing Center for Infectious Disease"/>
            <person name="Wu L."/>
            <person name="Ma J."/>
        </authorList>
    </citation>
    <scope>NUCLEOTIDE SEQUENCE [LARGE SCALE GENOMIC DNA]</scope>
    <source>
        <strain evidence="3">CGMCC 1.12778</strain>
    </source>
</reference>
<comment type="caution">
    <text evidence="2">The sequence shown here is derived from an EMBL/GenBank/DDBJ whole genome shotgun (WGS) entry which is preliminary data.</text>
</comment>
<protein>
    <submittedName>
        <fullName evidence="2">Uncharacterized protein</fullName>
    </submittedName>
</protein>
<keyword evidence="1" id="KW-0812">Transmembrane</keyword>
<keyword evidence="3" id="KW-1185">Reference proteome</keyword>
<dbReference type="Proteomes" id="UP000643279">
    <property type="component" value="Unassembled WGS sequence"/>
</dbReference>
<feature type="transmembrane region" description="Helical" evidence="1">
    <location>
        <begin position="17"/>
        <end position="38"/>
    </location>
</feature>